<dbReference type="PANTHER" id="PTHR39456">
    <property type="entry name" value="METAL-DEPENDENT HYDROLASE"/>
    <property type="match status" value="1"/>
</dbReference>
<feature type="transmembrane region" description="Helical" evidence="1">
    <location>
        <begin position="189"/>
        <end position="212"/>
    </location>
</feature>
<comment type="caution">
    <text evidence="2">The sequence shown here is derived from an EMBL/GenBank/DDBJ whole genome shotgun (WGS) entry which is preliminary data.</text>
</comment>
<accession>A0A2U1CTH5</accession>
<dbReference type="Proteomes" id="UP000245887">
    <property type="component" value="Unassembled WGS sequence"/>
</dbReference>
<dbReference type="PIRSF" id="PIRSF007580">
    <property type="entry name" value="UCP07580"/>
    <property type="match status" value="1"/>
</dbReference>
<evidence type="ECO:0000313" key="2">
    <source>
        <dbReference type="EMBL" id="PVY70001.1"/>
    </source>
</evidence>
<organism evidence="2 3">
    <name type="scientific">Tamilnaduibacter salinus</name>
    <dbReference type="NCBI Taxonomy" id="1484056"/>
    <lineage>
        <taxon>Bacteria</taxon>
        <taxon>Pseudomonadati</taxon>
        <taxon>Pseudomonadota</taxon>
        <taxon>Gammaproteobacteria</taxon>
        <taxon>Pseudomonadales</taxon>
        <taxon>Marinobacteraceae</taxon>
        <taxon>Tamilnaduibacter</taxon>
    </lineage>
</organism>
<keyword evidence="1" id="KW-0472">Membrane</keyword>
<sequence length="277" mass="32107">MATAAAKPSFPVRRQDFEFSSVPKHWVDNDAFMTHIFNALSSLFPDGETFFVDSVRAVRDQIDDPQLQKDIGAFIGQEAMHAKEHGAFNEAALTHGFNIKRLEGWIRGMLDVKKVPFLNNKRCHLAGTVALEHFTGILSAQLMKQEDMVEAIDPSMRKLWVWHCIEENEHKAVAFDTYQALYDQDVVDYALRMGIMVLATTFILFAIHAFTLELMRQDRQLLNIRSTVRGLSRLWGRRGLFSRTIPEFLDYFKPGFHPWQHDTQFLLHRWRREIGAK</sequence>
<evidence type="ECO:0000313" key="3">
    <source>
        <dbReference type="Proteomes" id="UP000245887"/>
    </source>
</evidence>
<keyword evidence="1" id="KW-1133">Transmembrane helix</keyword>
<dbReference type="Pfam" id="PF10118">
    <property type="entry name" value="Metal_hydrol"/>
    <property type="match status" value="1"/>
</dbReference>
<evidence type="ECO:0000256" key="1">
    <source>
        <dbReference type="SAM" id="Phobius"/>
    </source>
</evidence>
<dbReference type="PANTHER" id="PTHR39456:SF1">
    <property type="entry name" value="METAL-DEPENDENT HYDROLASE"/>
    <property type="match status" value="1"/>
</dbReference>
<dbReference type="RefSeq" id="WP_116919750.1">
    <property type="nucleotide sequence ID" value="NZ_QEKQ01000010.1"/>
</dbReference>
<name>A0A2U1CTH5_9GAMM</name>
<protein>
    <recommendedName>
        <fullName evidence="4">Metal-dependent hydrolase</fullName>
    </recommendedName>
</protein>
<keyword evidence="1" id="KW-0812">Transmembrane</keyword>
<dbReference type="InterPro" id="IPR016516">
    <property type="entry name" value="UCP07580"/>
</dbReference>
<reference evidence="2 3" key="1">
    <citation type="submission" date="2018-04" db="EMBL/GenBank/DDBJ databases">
        <title>Genomic Encyclopedia of Type Strains, Phase IV (KMG-IV): sequencing the most valuable type-strain genomes for metagenomic binning, comparative biology and taxonomic classification.</title>
        <authorList>
            <person name="Goeker M."/>
        </authorList>
    </citation>
    <scope>NUCLEOTIDE SEQUENCE [LARGE SCALE GENOMIC DNA]</scope>
    <source>
        <strain evidence="2 3">DSM 28688</strain>
    </source>
</reference>
<dbReference type="OrthoDB" id="5727566at2"/>
<proteinExistence type="predicted"/>
<gene>
    <name evidence="2" type="ORF">C8D92_11031</name>
</gene>
<dbReference type="AlphaFoldDB" id="A0A2U1CTH5"/>
<evidence type="ECO:0008006" key="4">
    <source>
        <dbReference type="Google" id="ProtNLM"/>
    </source>
</evidence>
<dbReference type="EMBL" id="QEKQ01000010">
    <property type="protein sequence ID" value="PVY70001.1"/>
    <property type="molecule type" value="Genomic_DNA"/>
</dbReference>